<organism evidence="2 3">
    <name type="scientific">Achromobacter pulmonis</name>
    <dbReference type="NCBI Taxonomy" id="1389932"/>
    <lineage>
        <taxon>Bacteria</taxon>
        <taxon>Pseudomonadati</taxon>
        <taxon>Pseudomonadota</taxon>
        <taxon>Betaproteobacteria</taxon>
        <taxon>Burkholderiales</taxon>
        <taxon>Alcaligenaceae</taxon>
        <taxon>Achromobacter</taxon>
    </lineage>
</organism>
<dbReference type="Proteomes" id="UP000494203">
    <property type="component" value="Unassembled WGS sequence"/>
</dbReference>
<dbReference type="InterPro" id="IPR022000">
    <property type="entry name" value="Min27-like_integrase_DNA_bind"/>
</dbReference>
<protein>
    <recommendedName>
        <fullName evidence="1">Min27-like integrase DNA-binding domain-containing protein</fullName>
    </recommendedName>
</protein>
<dbReference type="EMBL" id="CADIKZ010000009">
    <property type="protein sequence ID" value="CAB3882778.1"/>
    <property type="molecule type" value="Genomic_DNA"/>
</dbReference>
<sequence length="79" mass="8667">MSKGFDGVRPASESSIEIGFFHQGRHCVERIRVKPTAANLKRAAERRAAILAAIARGDFDYDAEFPRRAIASPPAKDPT</sequence>
<name>A0A6S7D851_9BURK</name>
<evidence type="ECO:0000313" key="2">
    <source>
        <dbReference type="EMBL" id="CAB3882778.1"/>
    </source>
</evidence>
<feature type="domain" description="Min27-like integrase DNA-binding" evidence="1">
    <location>
        <begin position="7"/>
        <end position="67"/>
    </location>
</feature>
<proteinExistence type="predicted"/>
<reference evidence="2 3" key="1">
    <citation type="submission" date="2020-04" db="EMBL/GenBank/DDBJ databases">
        <authorList>
            <person name="De Canck E."/>
        </authorList>
    </citation>
    <scope>NUCLEOTIDE SEQUENCE [LARGE SCALE GENOMIC DNA]</scope>
    <source>
        <strain evidence="2 3">LMG 26788</strain>
    </source>
</reference>
<evidence type="ECO:0000313" key="3">
    <source>
        <dbReference type="Proteomes" id="UP000494203"/>
    </source>
</evidence>
<dbReference type="RefSeq" id="WP_175132976.1">
    <property type="nucleotide sequence ID" value="NZ_CADIJV010000009.1"/>
</dbReference>
<accession>A0A6S7D851</accession>
<dbReference type="Pfam" id="PF12167">
    <property type="entry name" value="Arm-DNA-bind_2"/>
    <property type="match status" value="1"/>
</dbReference>
<dbReference type="AlphaFoldDB" id="A0A6S7D851"/>
<evidence type="ECO:0000259" key="1">
    <source>
        <dbReference type="Pfam" id="PF12167"/>
    </source>
</evidence>
<gene>
    <name evidence="2" type="ORF">LMG26788_03372</name>
</gene>
<keyword evidence="3" id="KW-1185">Reference proteome</keyword>